<feature type="compositionally biased region" description="Polar residues" evidence="4">
    <location>
        <begin position="43"/>
        <end position="55"/>
    </location>
</feature>
<feature type="compositionally biased region" description="Polar residues" evidence="4">
    <location>
        <begin position="25"/>
        <end position="35"/>
    </location>
</feature>
<evidence type="ECO:0000256" key="4">
    <source>
        <dbReference type="SAM" id="MobiDB-lite"/>
    </source>
</evidence>
<protein>
    <recommendedName>
        <fullName evidence="7">Ribosomal protein S21</fullName>
    </recommendedName>
</protein>
<evidence type="ECO:0000256" key="2">
    <source>
        <dbReference type="ARBA" id="ARBA00022980"/>
    </source>
</evidence>
<comment type="caution">
    <text evidence="5">The sequence shown here is derived from an EMBL/GenBank/DDBJ whole genome shotgun (WGS) entry which is preliminary data.</text>
</comment>
<dbReference type="OrthoDB" id="2501249at2759"/>
<dbReference type="Proteomes" id="UP000053958">
    <property type="component" value="Unassembled WGS sequence"/>
</dbReference>
<dbReference type="InterPro" id="IPR052837">
    <property type="entry name" value="Mitoribosomal_bS21"/>
</dbReference>
<feature type="compositionally biased region" description="Polar residues" evidence="4">
    <location>
        <begin position="133"/>
        <end position="148"/>
    </location>
</feature>
<keyword evidence="2" id="KW-0689">Ribosomal protein</keyword>
<comment type="similarity">
    <text evidence="1">Belongs to the bacterial ribosomal protein bS21 family.</text>
</comment>
<proteinExistence type="inferred from homology"/>
<sequence length="262" mass="29036">MAAHTLARCLRTTPSSASLLFTRPSTRVSVPQLSSPIRGPVSRLQSTRHYSSQSGAPSEKPAEASSSPSEQTSTNNNTPTNNTNNNAQTSPPTKSKPNTTATTASKPDASLASFDQIFKKLEIGKRDVAKTTKAMQDSQNKETPTSSREPFDPAGLSRAVGLAAETDNYRSPIRRVELKLGPELGRQVNVEPDRGIDVATAIRNLHINCSANRVRAQANAQRFHVRRGQRRKDIRRERWRRLFKFSFDQTVAKVQRMRAQGW</sequence>
<evidence type="ECO:0008006" key="7">
    <source>
        <dbReference type="Google" id="ProtNLM"/>
    </source>
</evidence>
<name>A0A0F4YRT7_RASE3</name>
<evidence type="ECO:0000313" key="6">
    <source>
        <dbReference type="Proteomes" id="UP000053958"/>
    </source>
</evidence>
<evidence type="ECO:0000256" key="1">
    <source>
        <dbReference type="ARBA" id="ARBA00006640"/>
    </source>
</evidence>
<dbReference type="InterPro" id="IPR001911">
    <property type="entry name" value="Ribosomal_bS21"/>
</dbReference>
<dbReference type="GO" id="GO:0003735">
    <property type="term" value="F:structural constituent of ribosome"/>
    <property type="evidence" value="ECO:0007669"/>
    <property type="project" value="InterPro"/>
</dbReference>
<feature type="region of interest" description="Disordered" evidence="4">
    <location>
        <begin position="129"/>
        <end position="154"/>
    </location>
</feature>
<dbReference type="Pfam" id="PF01165">
    <property type="entry name" value="Ribosomal_S21"/>
    <property type="match status" value="1"/>
</dbReference>
<organism evidence="5 6">
    <name type="scientific">Rasamsonia emersonii (strain ATCC 16479 / CBS 393.64 / IMI 116815)</name>
    <dbReference type="NCBI Taxonomy" id="1408163"/>
    <lineage>
        <taxon>Eukaryota</taxon>
        <taxon>Fungi</taxon>
        <taxon>Dikarya</taxon>
        <taxon>Ascomycota</taxon>
        <taxon>Pezizomycotina</taxon>
        <taxon>Eurotiomycetes</taxon>
        <taxon>Eurotiomycetidae</taxon>
        <taxon>Eurotiales</taxon>
        <taxon>Trichocomaceae</taxon>
        <taxon>Rasamsonia</taxon>
    </lineage>
</organism>
<evidence type="ECO:0000313" key="5">
    <source>
        <dbReference type="EMBL" id="KKA20566.1"/>
    </source>
</evidence>
<dbReference type="PANTHER" id="PTHR41237">
    <property type="entry name" value="37S RIBOSOMAL PROTEIN MRP21, MITOCHONDRIAL"/>
    <property type="match status" value="1"/>
</dbReference>
<keyword evidence="3" id="KW-0687">Ribonucleoprotein</keyword>
<dbReference type="RefSeq" id="XP_013327178.1">
    <property type="nucleotide sequence ID" value="XM_013471724.1"/>
</dbReference>
<dbReference type="STRING" id="1408163.A0A0F4YRT7"/>
<reference evidence="5 6" key="1">
    <citation type="submission" date="2015-04" db="EMBL/GenBank/DDBJ databases">
        <authorList>
            <person name="Heijne W.H."/>
            <person name="Fedorova N.D."/>
            <person name="Nierman W.C."/>
            <person name="Vollebregt A.W."/>
            <person name="Zhao Z."/>
            <person name="Wu L."/>
            <person name="Kumar M."/>
            <person name="Stam H."/>
            <person name="van den Berg M.A."/>
            <person name="Pel H.J."/>
        </authorList>
    </citation>
    <scope>NUCLEOTIDE SEQUENCE [LARGE SCALE GENOMIC DNA]</scope>
    <source>
        <strain evidence="5 6">CBS 393.64</strain>
    </source>
</reference>
<dbReference type="AlphaFoldDB" id="A0A0F4YRT7"/>
<accession>A0A0F4YRT7</accession>
<dbReference type="GO" id="GO:0005763">
    <property type="term" value="C:mitochondrial small ribosomal subunit"/>
    <property type="evidence" value="ECO:0007669"/>
    <property type="project" value="TreeGrafter"/>
</dbReference>
<keyword evidence="6" id="KW-1185">Reference proteome</keyword>
<gene>
    <name evidence="5" type="ORF">T310_5410</name>
</gene>
<feature type="region of interest" description="Disordered" evidence="4">
    <location>
        <begin position="25"/>
        <end position="108"/>
    </location>
</feature>
<feature type="compositionally biased region" description="Low complexity" evidence="4">
    <location>
        <begin position="56"/>
        <end position="107"/>
    </location>
</feature>
<evidence type="ECO:0000256" key="3">
    <source>
        <dbReference type="ARBA" id="ARBA00023274"/>
    </source>
</evidence>
<dbReference type="GeneID" id="25317755"/>
<dbReference type="EMBL" id="LASV01000248">
    <property type="protein sequence ID" value="KKA20566.1"/>
    <property type="molecule type" value="Genomic_DNA"/>
</dbReference>
<dbReference type="PANTHER" id="PTHR41237:SF1">
    <property type="entry name" value="SMALL RIBOSOMAL SUBUNIT PROTEIN BS21M"/>
    <property type="match status" value="1"/>
</dbReference>
<dbReference type="GO" id="GO:0070124">
    <property type="term" value="P:mitochondrial translational initiation"/>
    <property type="evidence" value="ECO:0007669"/>
    <property type="project" value="TreeGrafter"/>
</dbReference>